<organism evidence="2 3">
    <name type="scientific">Streptomyces mordarskii</name>
    <dbReference type="NCBI Taxonomy" id="1226758"/>
    <lineage>
        <taxon>Bacteria</taxon>
        <taxon>Bacillati</taxon>
        <taxon>Actinomycetota</taxon>
        <taxon>Actinomycetes</taxon>
        <taxon>Kitasatosporales</taxon>
        <taxon>Streptomycetaceae</taxon>
        <taxon>Streptomyces</taxon>
    </lineage>
</organism>
<feature type="region of interest" description="Disordered" evidence="1">
    <location>
        <begin position="1"/>
        <end position="21"/>
    </location>
</feature>
<keyword evidence="3" id="KW-1185">Reference proteome</keyword>
<comment type="caution">
    <text evidence="2">The sequence shown here is derived from an EMBL/GenBank/DDBJ whole genome shotgun (WGS) entry which is preliminary data.</text>
</comment>
<evidence type="ECO:0000256" key="1">
    <source>
        <dbReference type="SAM" id="MobiDB-lite"/>
    </source>
</evidence>
<dbReference type="Proteomes" id="UP001501576">
    <property type="component" value="Unassembled WGS sequence"/>
</dbReference>
<feature type="region of interest" description="Disordered" evidence="1">
    <location>
        <begin position="89"/>
        <end position="108"/>
    </location>
</feature>
<accession>A0ABP3MDT4</accession>
<gene>
    <name evidence="2" type="ORF">GCM10010390_19150</name>
</gene>
<protein>
    <submittedName>
        <fullName evidence="2">Uncharacterized protein</fullName>
    </submittedName>
</protein>
<dbReference type="EMBL" id="BAAABZ010000013">
    <property type="protein sequence ID" value="GAA0517077.1"/>
    <property type="molecule type" value="Genomic_DNA"/>
</dbReference>
<evidence type="ECO:0000313" key="3">
    <source>
        <dbReference type="Proteomes" id="UP001501576"/>
    </source>
</evidence>
<feature type="compositionally biased region" description="Pro residues" evidence="1">
    <location>
        <begin position="98"/>
        <end position="108"/>
    </location>
</feature>
<name>A0ABP3MDT4_9ACTN</name>
<proteinExistence type="predicted"/>
<evidence type="ECO:0000313" key="2">
    <source>
        <dbReference type="EMBL" id="GAA0517077.1"/>
    </source>
</evidence>
<reference evidence="3" key="1">
    <citation type="journal article" date="2019" name="Int. J. Syst. Evol. Microbiol.">
        <title>The Global Catalogue of Microorganisms (GCM) 10K type strain sequencing project: providing services to taxonomists for standard genome sequencing and annotation.</title>
        <authorList>
            <consortium name="The Broad Institute Genomics Platform"/>
            <consortium name="The Broad Institute Genome Sequencing Center for Infectious Disease"/>
            <person name="Wu L."/>
            <person name="Ma J."/>
        </authorList>
    </citation>
    <scope>NUCLEOTIDE SEQUENCE [LARGE SCALE GENOMIC DNA]</scope>
    <source>
        <strain evidence="3">JCM 5052</strain>
    </source>
</reference>
<sequence>MRPAARDGAPESASAPDIRVPRVSYARAPSAPSARDVPGAAATVHSAATAARPALTLRRSFIARHSSSYRPVGPFNFACASYSFARVKHEGPRHPVPRRPCPFPARRQ</sequence>